<sequence length="115" mass="12815">MATAWLNKVQLVYLPAHTSYKTQPLDHSVFSALKNYFRQATKALASFTASAAVNKRRFLYCYRDASRLGMSARDIISGFRNTDPEAPITVLESQALPARPETPPPKPTTEQGPRC</sequence>
<reference evidence="3" key="2">
    <citation type="submission" date="2023-05" db="EMBL/GenBank/DDBJ databases">
        <authorList>
            <consortium name="Lawrence Berkeley National Laboratory"/>
            <person name="Steindorff A."/>
            <person name="Hensen N."/>
            <person name="Bonometti L."/>
            <person name="Westerberg I."/>
            <person name="Brannstrom I.O."/>
            <person name="Guillou S."/>
            <person name="Cros-Aarteil S."/>
            <person name="Calhoun S."/>
            <person name="Haridas S."/>
            <person name="Kuo A."/>
            <person name="Mondo S."/>
            <person name="Pangilinan J."/>
            <person name="Riley R."/>
            <person name="Labutti K."/>
            <person name="Andreopoulos B."/>
            <person name="Lipzen A."/>
            <person name="Chen C."/>
            <person name="Yanf M."/>
            <person name="Daum C."/>
            <person name="Ng V."/>
            <person name="Clum A."/>
            <person name="Ohm R."/>
            <person name="Martin F."/>
            <person name="Silar P."/>
            <person name="Natvig D."/>
            <person name="Lalanne C."/>
            <person name="Gautier V."/>
            <person name="Ament-Velasquez S.L."/>
            <person name="Kruys A."/>
            <person name="Hutchinson M.I."/>
            <person name="Powell A.J."/>
            <person name="Barry K."/>
            <person name="Miller A.N."/>
            <person name="Grigoriev I.V."/>
            <person name="Debuchy R."/>
            <person name="Gladieux P."/>
            <person name="Thoren M.H."/>
            <person name="Johannesson H."/>
        </authorList>
    </citation>
    <scope>NUCLEOTIDE SEQUENCE</scope>
    <source>
        <strain evidence="3">CBS 731.68</strain>
    </source>
</reference>
<feature type="region of interest" description="Disordered" evidence="1">
    <location>
        <begin position="92"/>
        <end position="115"/>
    </location>
</feature>
<comment type="caution">
    <text evidence="3">The sequence shown here is derived from an EMBL/GenBank/DDBJ whole genome shotgun (WGS) entry which is preliminary data.</text>
</comment>
<dbReference type="GO" id="GO:0003676">
    <property type="term" value="F:nucleic acid binding"/>
    <property type="evidence" value="ECO:0007669"/>
    <property type="project" value="InterPro"/>
</dbReference>
<name>A0AAN6TTE7_9PEZI</name>
<accession>A0AAN6TTE7</accession>
<dbReference type="InterPro" id="IPR004875">
    <property type="entry name" value="DDE_SF_endonuclease_dom"/>
</dbReference>
<evidence type="ECO:0000313" key="3">
    <source>
        <dbReference type="EMBL" id="KAK4120407.1"/>
    </source>
</evidence>
<feature type="domain" description="DDE-1" evidence="2">
    <location>
        <begin position="6"/>
        <end position="79"/>
    </location>
</feature>
<proteinExistence type="predicted"/>
<dbReference type="Pfam" id="PF03184">
    <property type="entry name" value="DDE_1"/>
    <property type="match status" value="1"/>
</dbReference>
<evidence type="ECO:0000313" key="4">
    <source>
        <dbReference type="Proteomes" id="UP001302602"/>
    </source>
</evidence>
<evidence type="ECO:0000259" key="2">
    <source>
        <dbReference type="Pfam" id="PF03184"/>
    </source>
</evidence>
<organism evidence="3 4">
    <name type="scientific">Parathielavia appendiculata</name>
    <dbReference type="NCBI Taxonomy" id="2587402"/>
    <lineage>
        <taxon>Eukaryota</taxon>
        <taxon>Fungi</taxon>
        <taxon>Dikarya</taxon>
        <taxon>Ascomycota</taxon>
        <taxon>Pezizomycotina</taxon>
        <taxon>Sordariomycetes</taxon>
        <taxon>Sordariomycetidae</taxon>
        <taxon>Sordariales</taxon>
        <taxon>Chaetomiaceae</taxon>
        <taxon>Parathielavia</taxon>
    </lineage>
</organism>
<evidence type="ECO:0000256" key="1">
    <source>
        <dbReference type="SAM" id="MobiDB-lite"/>
    </source>
</evidence>
<dbReference type="AlphaFoldDB" id="A0AAN6TTE7"/>
<dbReference type="GeneID" id="87830442"/>
<gene>
    <name evidence="3" type="ORF">N657DRAFT_649205</name>
</gene>
<dbReference type="EMBL" id="MU853239">
    <property type="protein sequence ID" value="KAK4120407.1"/>
    <property type="molecule type" value="Genomic_DNA"/>
</dbReference>
<reference evidence="3" key="1">
    <citation type="journal article" date="2023" name="Mol. Phylogenet. Evol.">
        <title>Genome-scale phylogeny and comparative genomics of the fungal order Sordariales.</title>
        <authorList>
            <person name="Hensen N."/>
            <person name="Bonometti L."/>
            <person name="Westerberg I."/>
            <person name="Brannstrom I.O."/>
            <person name="Guillou S."/>
            <person name="Cros-Aarteil S."/>
            <person name="Calhoun S."/>
            <person name="Haridas S."/>
            <person name="Kuo A."/>
            <person name="Mondo S."/>
            <person name="Pangilinan J."/>
            <person name="Riley R."/>
            <person name="LaButti K."/>
            <person name="Andreopoulos B."/>
            <person name="Lipzen A."/>
            <person name="Chen C."/>
            <person name="Yan M."/>
            <person name="Daum C."/>
            <person name="Ng V."/>
            <person name="Clum A."/>
            <person name="Steindorff A."/>
            <person name="Ohm R.A."/>
            <person name="Martin F."/>
            <person name="Silar P."/>
            <person name="Natvig D.O."/>
            <person name="Lalanne C."/>
            <person name="Gautier V."/>
            <person name="Ament-Velasquez S.L."/>
            <person name="Kruys A."/>
            <person name="Hutchinson M.I."/>
            <person name="Powell A.J."/>
            <person name="Barry K."/>
            <person name="Miller A.N."/>
            <person name="Grigoriev I.V."/>
            <person name="Debuchy R."/>
            <person name="Gladieux P."/>
            <person name="Hiltunen Thoren M."/>
            <person name="Johannesson H."/>
        </authorList>
    </citation>
    <scope>NUCLEOTIDE SEQUENCE</scope>
    <source>
        <strain evidence="3">CBS 731.68</strain>
    </source>
</reference>
<dbReference type="Proteomes" id="UP001302602">
    <property type="component" value="Unassembled WGS sequence"/>
</dbReference>
<protein>
    <recommendedName>
        <fullName evidence="2">DDE-1 domain-containing protein</fullName>
    </recommendedName>
</protein>
<dbReference type="RefSeq" id="XP_062644178.1">
    <property type="nucleotide sequence ID" value="XM_062793673.1"/>
</dbReference>
<keyword evidence="4" id="KW-1185">Reference proteome</keyword>